<evidence type="ECO:0000313" key="2">
    <source>
        <dbReference type="Proteomes" id="UP000094626"/>
    </source>
</evidence>
<sequence>MNTPLPIFYSRIAWDAKDDQLVADVVAKKVAVDELFNRMPYRSFKAIRRRYVTHGRPDEETRLRRMMTFGSTALRRSLEAEYARRANNAER</sequence>
<evidence type="ECO:0000313" key="1">
    <source>
        <dbReference type="EMBL" id="AOR76537.1"/>
    </source>
</evidence>
<organism evidence="1 2">
    <name type="scientific">Novosphingobium resinovorum</name>
    <dbReference type="NCBI Taxonomy" id="158500"/>
    <lineage>
        <taxon>Bacteria</taxon>
        <taxon>Pseudomonadati</taxon>
        <taxon>Pseudomonadota</taxon>
        <taxon>Alphaproteobacteria</taxon>
        <taxon>Sphingomonadales</taxon>
        <taxon>Sphingomonadaceae</taxon>
        <taxon>Novosphingobium</taxon>
    </lineage>
</organism>
<gene>
    <name evidence="1" type="ORF">BES08_07105</name>
</gene>
<protein>
    <submittedName>
        <fullName evidence="1">Uncharacterized protein</fullName>
    </submittedName>
</protein>
<dbReference type="Proteomes" id="UP000094626">
    <property type="component" value="Chromosome"/>
</dbReference>
<name>A0A1D8A343_9SPHN</name>
<reference evidence="2" key="1">
    <citation type="journal article" date="2017" name="J. Biotechnol.">
        <title>Complete genome sequence of Novosphingobium resinovorum SA1, a versatile xenobiotic-degrading bacterium capable of utilizing sulfanilic acid.</title>
        <authorList>
            <person name="Hegedus B."/>
            <person name="Kos P.B."/>
            <person name="Balint B."/>
            <person name="Maroti G."/>
            <person name="Gan H.M."/>
            <person name="Perei K."/>
            <person name="Rakhely G."/>
        </authorList>
    </citation>
    <scope>NUCLEOTIDE SEQUENCE [LARGE SCALE GENOMIC DNA]</scope>
    <source>
        <strain evidence="2">SA1</strain>
    </source>
</reference>
<proteinExistence type="predicted"/>
<dbReference type="EMBL" id="CP017075">
    <property type="protein sequence ID" value="AOR76537.1"/>
    <property type="molecule type" value="Genomic_DNA"/>
</dbReference>
<dbReference type="RefSeq" id="WP_069707948.1">
    <property type="nucleotide sequence ID" value="NZ_CP017075.1"/>
</dbReference>
<dbReference type="KEGG" id="nre:BES08_07105"/>
<keyword evidence="2" id="KW-1185">Reference proteome</keyword>
<dbReference type="AlphaFoldDB" id="A0A1D8A343"/>
<accession>A0A1D8A343</accession>